<name>A0AAQ4E4V6_AMBAM</name>
<dbReference type="AlphaFoldDB" id="A0AAQ4E4V6"/>
<dbReference type="SUPFAM" id="SSF56801">
    <property type="entry name" value="Acetyl-CoA synthetase-like"/>
    <property type="match status" value="1"/>
</dbReference>
<keyword evidence="5" id="KW-1185">Reference proteome</keyword>
<feature type="domain" description="AMP-dependent synthetase/ligase" evidence="3">
    <location>
        <begin position="28"/>
        <end position="218"/>
    </location>
</feature>
<accession>A0AAQ4E4V6</accession>
<dbReference type="EMBL" id="JARKHS020022176">
    <property type="protein sequence ID" value="KAK8769736.1"/>
    <property type="molecule type" value="Genomic_DNA"/>
</dbReference>
<evidence type="ECO:0000259" key="3">
    <source>
        <dbReference type="Pfam" id="PF00501"/>
    </source>
</evidence>
<dbReference type="PROSITE" id="PS00455">
    <property type="entry name" value="AMP_BINDING"/>
    <property type="match status" value="1"/>
</dbReference>
<proteinExistence type="predicted"/>
<evidence type="ECO:0000256" key="2">
    <source>
        <dbReference type="ARBA" id="ARBA00023140"/>
    </source>
</evidence>
<dbReference type="GO" id="GO:0005777">
    <property type="term" value="C:peroxisome"/>
    <property type="evidence" value="ECO:0007669"/>
    <property type="project" value="UniProtKB-SubCell"/>
</dbReference>
<reference evidence="4 5" key="1">
    <citation type="journal article" date="2023" name="Arcadia Sci">
        <title>De novo assembly of a long-read Amblyomma americanum tick genome.</title>
        <authorList>
            <person name="Chou S."/>
            <person name="Poskanzer K.E."/>
            <person name="Rollins M."/>
            <person name="Thuy-Boun P.S."/>
        </authorList>
    </citation>
    <scope>NUCLEOTIDE SEQUENCE [LARGE SCALE GENOMIC DNA]</scope>
    <source>
        <strain evidence="4">F_SG_1</strain>
        <tissue evidence="4">Salivary glands</tissue>
    </source>
</reference>
<dbReference type="InterPro" id="IPR000873">
    <property type="entry name" value="AMP-dep_synth/lig_dom"/>
</dbReference>
<evidence type="ECO:0000313" key="5">
    <source>
        <dbReference type="Proteomes" id="UP001321473"/>
    </source>
</evidence>
<gene>
    <name evidence="4" type="ORF">V5799_013799</name>
</gene>
<dbReference type="Gene3D" id="3.40.50.12780">
    <property type="entry name" value="N-terminal domain of ligase-like"/>
    <property type="match status" value="1"/>
</dbReference>
<sequence length="246" mass="26444">MKGFFATGAAEGFVSTADFRDLDEASFREVPIQDPRDCVLCISYTSGTTGLPKGVICSHYGIVANMATQGPCYPWEESDVLLVAAPITHASGFTFVTFGVLLGAAVVMASHGANFQRVSELVNKYTVTALSVLPTHLTSLVADMTETGNRLVGVRRIGLSGSAFPDPARKPVKAAFSDLKTIVNVYAMSECMGILCSPSIHGTQGSDVGFPVPWAQIKRHGHEMWLLLVTRPGLAELEFLQDLRHL</sequence>
<evidence type="ECO:0000256" key="1">
    <source>
        <dbReference type="ARBA" id="ARBA00004275"/>
    </source>
</evidence>
<protein>
    <recommendedName>
        <fullName evidence="3">AMP-dependent synthetase/ligase domain-containing protein</fullName>
    </recommendedName>
</protein>
<dbReference type="Proteomes" id="UP001321473">
    <property type="component" value="Unassembled WGS sequence"/>
</dbReference>
<dbReference type="Pfam" id="PF00501">
    <property type="entry name" value="AMP-binding"/>
    <property type="match status" value="1"/>
</dbReference>
<dbReference type="GO" id="GO:0016405">
    <property type="term" value="F:CoA-ligase activity"/>
    <property type="evidence" value="ECO:0007669"/>
    <property type="project" value="TreeGrafter"/>
</dbReference>
<comment type="subcellular location">
    <subcellularLocation>
        <location evidence="1">Peroxisome</location>
    </subcellularLocation>
</comment>
<dbReference type="PANTHER" id="PTHR24096:SF422">
    <property type="entry name" value="BCDNA.GH02901"/>
    <property type="match status" value="1"/>
</dbReference>
<evidence type="ECO:0000313" key="4">
    <source>
        <dbReference type="EMBL" id="KAK8769736.1"/>
    </source>
</evidence>
<dbReference type="InterPro" id="IPR020845">
    <property type="entry name" value="AMP-binding_CS"/>
</dbReference>
<comment type="caution">
    <text evidence="4">The sequence shown here is derived from an EMBL/GenBank/DDBJ whole genome shotgun (WGS) entry which is preliminary data.</text>
</comment>
<dbReference type="InterPro" id="IPR042099">
    <property type="entry name" value="ANL_N_sf"/>
</dbReference>
<dbReference type="PANTHER" id="PTHR24096">
    <property type="entry name" value="LONG-CHAIN-FATTY-ACID--COA LIGASE"/>
    <property type="match status" value="1"/>
</dbReference>
<keyword evidence="2" id="KW-0576">Peroxisome</keyword>
<organism evidence="4 5">
    <name type="scientific">Amblyomma americanum</name>
    <name type="common">Lone star tick</name>
    <dbReference type="NCBI Taxonomy" id="6943"/>
    <lineage>
        <taxon>Eukaryota</taxon>
        <taxon>Metazoa</taxon>
        <taxon>Ecdysozoa</taxon>
        <taxon>Arthropoda</taxon>
        <taxon>Chelicerata</taxon>
        <taxon>Arachnida</taxon>
        <taxon>Acari</taxon>
        <taxon>Parasitiformes</taxon>
        <taxon>Ixodida</taxon>
        <taxon>Ixodoidea</taxon>
        <taxon>Ixodidae</taxon>
        <taxon>Amblyomminae</taxon>
        <taxon>Amblyomma</taxon>
    </lineage>
</organism>